<dbReference type="EMBL" id="JACIDU010000003">
    <property type="protein sequence ID" value="MBB4102413.1"/>
    <property type="molecule type" value="Genomic_DNA"/>
</dbReference>
<protein>
    <submittedName>
        <fullName evidence="1">Uncharacterized protein</fullName>
    </submittedName>
</protein>
<sequence length="82" mass="9250">MTALLAWFTATSIGKTLLKWSGIAALLVAGYWRLYASAKADVEAKHVAEDLQKLREKEDLNETVRKMDGASVDRELARWVRD</sequence>
<evidence type="ECO:0000313" key="1">
    <source>
        <dbReference type="EMBL" id="MBB4102413.1"/>
    </source>
</evidence>
<organism evidence="1 2">
    <name type="scientific">Allorhizobium borbori</name>
    <dbReference type="NCBI Taxonomy" id="485907"/>
    <lineage>
        <taxon>Bacteria</taxon>
        <taxon>Pseudomonadati</taxon>
        <taxon>Pseudomonadota</taxon>
        <taxon>Alphaproteobacteria</taxon>
        <taxon>Hyphomicrobiales</taxon>
        <taxon>Rhizobiaceae</taxon>
        <taxon>Rhizobium/Agrobacterium group</taxon>
        <taxon>Allorhizobium</taxon>
    </lineage>
</organism>
<dbReference type="RefSeq" id="WP_183789957.1">
    <property type="nucleotide sequence ID" value="NZ_JACIDU010000003.1"/>
</dbReference>
<reference evidence="1 2" key="1">
    <citation type="submission" date="2020-08" db="EMBL/GenBank/DDBJ databases">
        <title>Genomic Encyclopedia of Type Strains, Phase IV (KMG-IV): sequencing the most valuable type-strain genomes for metagenomic binning, comparative biology and taxonomic classification.</title>
        <authorList>
            <person name="Goeker M."/>
        </authorList>
    </citation>
    <scope>NUCLEOTIDE SEQUENCE [LARGE SCALE GENOMIC DNA]</scope>
    <source>
        <strain evidence="1 2">DSM 26385</strain>
    </source>
</reference>
<dbReference type="AlphaFoldDB" id="A0A7W6P0G2"/>
<dbReference type="Proteomes" id="UP000584824">
    <property type="component" value="Unassembled WGS sequence"/>
</dbReference>
<name>A0A7W6P0G2_9HYPH</name>
<proteinExistence type="predicted"/>
<evidence type="ECO:0000313" key="2">
    <source>
        <dbReference type="Proteomes" id="UP000584824"/>
    </source>
</evidence>
<accession>A0A7W6P0G2</accession>
<comment type="caution">
    <text evidence="1">The sequence shown here is derived from an EMBL/GenBank/DDBJ whole genome shotgun (WGS) entry which is preliminary data.</text>
</comment>
<gene>
    <name evidence="1" type="ORF">GGQ66_000948</name>
</gene>
<keyword evidence="2" id="KW-1185">Reference proteome</keyword>